<organism evidence="2 3">
    <name type="scientific">Methanobacterium formicicum</name>
    <dbReference type="NCBI Taxonomy" id="2162"/>
    <lineage>
        <taxon>Archaea</taxon>
        <taxon>Methanobacteriati</taxon>
        <taxon>Methanobacteriota</taxon>
        <taxon>Methanomada group</taxon>
        <taxon>Methanobacteria</taxon>
        <taxon>Methanobacteriales</taxon>
        <taxon>Methanobacteriaceae</taxon>
        <taxon>Methanobacterium</taxon>
    </lineage>
</organism>
<dbReference type="Pfam" id="PF09250">
    <property type="entry name" value="Prim-Pol"/>
    <property type="match status" value="1"/>
</dbReference>
<protein>
    <recommendedName>
        <fullName evidence="1">DNA primase/polymerase bifunctional N-terminal domain-containing protein</fullName>
    </recommendedName>
</protein>
<dbReference type="RefSeq" id="WP_060537339.1">
    <property type="nucleotide sequence ID" value="NZ_LN734822.1"/>
</dbReference>
<keyword evidence="3" id="KW-1185">Reference proteome</keyword>
<gene>
    <name evidence="2" type="ORF">MB9_0347</name>
</gene>
<evidence type="ECO:0000313" key="3">
    <source>
        <dbReference type="Proteomes" id="UP000062768"/>
    </source>
</evidence>
<feature type="domain" description="DNA primase/polymerase bifunctional N-terminal" evidence="1">
    <location>
        <begin position="20"/>
        <end position="166"/>
    </location>
</feature>
<evidence type="ECO:0000259" key="1">
    <source>
        <dbReference type="Pfam" id="PF09250"/>
    </source>
</evidence>
<reference evidence="2" key="1">
    <citation type="submission" date="2014-09" db="EMBL/GenBank/DDBJ databases">
        <authorList>
            <person name="Wibberg D."/>
        </authorList>
    </citation>
    <scope>NUCLEOTIDE SEQUENCE [LARGE SCALE GENOMIC DNA]</scope>
    <source>
        <strain evidence="2">Mb9</strain>
    </source>
</reference>
<dbReference type="Proteomes" id="UP000062768">
    <property type="component" value="Chromosome I"/>
</dbReference>
<dbReference type="InterPro" id="IPR015330">
    <property type="entry name" value="DNA_primase/pol_bifunc_N"/>
</dbReference>
<evidence type="ECO:0000313" key="2">
    <source>
        <dbReference type="EMBL" id="CEL23995.1"/>
    </source>
</evidence>
<accession>A0A0S4FLT6</accession>
<sequence>MIKNSEILEEALNDENRIKNGLNIIFVTEEKHPGLNNWQKHAREEQYEDQIKRLWNKRGTNNVGYSYFTGVGGLIDIDFDWEWSYHLALRKFADRMETRTLKTPNGGYRSLFIVDNPDDFLDFKSKPPHVEIHGKDTHHVIVYGKAKDDQENLKEYEVVKDTDILKDNKILPEMIEFLKKINEECKFLEYKCIASKLKRKKNYLTQEQRTSIGAFFAAENIDIETATNFFRTCEDFNYELTKTHLSYLYEKEFKHHTCETLKKNFSWEGTCKGCIRKNGDSSRKNKDQNQAPEGVDISKIDGKNLFQITEKNGKFYSPKDVSTPIFEVNNEINFASALKPQICPDGIVQKTIGIYGSKSGYGLDPMSFNTEDFCALPDVNIHDVKQIKNDDQQRTIEKCIQEALKNSETVQKSPQTVLTKTPNADVGDVPNEICDKLKYYIKLEEPIQYFIISCWILGTYLFPNFATYGYLILSGEKGAGKGTVLDLLYKMCWNATKKQVAITEATLFRMIKEQLPTMLIDEYHRVEQNHGIGSSIVSIIESGYEKGGVVPRNQQINEPDGTKSYEIVEFPVYCPKAMATRGQVEADDKGIKIIIPKLFGDDRYAKRKKELLSDHFMDNIRERIIKWILINQQQIMVEYEEIKPTKDLNGREFNVWLAPMAICNVAFPDRSEEMLDFIGKAIFKNRDDLSEKETRVLTALAHMYQNKRLEDGGKKLRNPSYLVKNSEITNTLTELEGEGIHHGQIRSALDNLKMIGKREQGKYYIEKEKLIRKLYERGFRQVFAVAEHVEEDVLSQTYIIITKHENLDKNSFIELLMEIIPLNEQKLQEIYNYLIFEGFIEVSPDGYLEPSDLLRETVEQIYAKEKLDIVEKAVMKM</sequence>
<dbReference type="GeneID" id="26738609"/>
<dbReference type="AlphaFoldDB" id="A0A0S4FLT6"/>
<name>A0A0S4FLT6_METFO</name>
<proteinExistence type="predicted"/>
<dbReference type="PATRIC" id="fig|2162.10.peg.357"/>
<dbReference type="SUPFAM" id="SSF56747">
    <property type="entry name" value="Prim-pol domain"/>
    <property type="match status" value="1"/>
</dbReference>
<dbReference type="EMBL" id="LN734822">
    <property type="protein sequence ID" value="CEL23995.1"/>
    <property type="molecule type" value="Genomic_DNA"/>
</dbReference>